<feature type="non-terminal residue" evidence="2">
    <location>
        <position position="236"/>
    </location>
</feature>
<dbReference type="PANTHER" id="PTHR34847:SF1">
    <property type="entry name" value="NODULATION PROTEIN U"/>
    <property type="match status" value="1"/>
</dbReference>
<reference evidence="2" key="1">
    <citation type="submission" date="2018-05" db="EMBL/GenBank/DDBJ databases">
        <authorList>
            <person name="Lanie J.A."/>
            <person name="Ng W.-L."/>
            <person name="Kazmierczak K.M."/>
            <person name="Andrzejewski T.M."/>
            <person name="Davidsen T.M."/>
            <person name="Wayne K.J."/>
            <person name="Tettelin H."/>
            <person name="Glass J.I."/>
            <person name="Rusch D."/>
            <person name="Podicherti R."/>
            <person name="Tsui H.-C.T."/>
            <person name="Winkler M.E."/>
        </authorList>
    </citation>
    <scope>NUCLEOTIDE SEQUENCE</scope>
</reference>
<evidence type="ECO:0000313" key="2">
    <source>
        <dbReference type="EMBL" id="SVE42893.1"/>
    </source>
</evidence>
<protein>
    <recommendedName>
        <fullName evidence="1">Carbamoyltransferase domain-containing protein</fullName>
    </recommendedName>
</protein>
<feature type="domain" description="Carbamoyltransferase" evidence="1">
    <location>
        <begin position="2"/>
        <end position="235"/>
    </location>
</feature>
<proteinExistence type="predicted"/>
<dbReference type="GO" id="GO:0003824">
    <property type="term" value="F:catalytic activity"/>
    <property type="evidence" value="ECO:0007669"/>
    <property type="project" value="InterPro"/>
</dbReference>
<dbReference type="AlphaFoldDB" id="A0A383DF01"/>
<dbReference type="Pfam" id="PF02543">
    <property type="entry name" value="Carbam_trans_N"/>
    <property type="match status" value="1"/>
</dbReference>
<evidence type="ECO:0000259" key="1">
    <source>
        <dbReference type="Pfam" id="PF02543"/>
    </source>
</evidence>
<dbReference type="CDD" id="cd24098">
    <property type="entry name" value="ASKHA_NBD_TobZ_N"/>
    <property type="match status" value="1"/>
</dbReference>
<feature type="non-terminal residue" evidence="2">
    <location>
        <position position="1"/>
    </location>
</feature>
<dbReference type="PANTHER" id="PTHR34847">
    <property type="entry name" value="NODULATION PROTEIN U"/>
    <property type="match status" value="1"/>
</dbReference>
<dbReference type="Gene3D" id="3.30.420.40">
    <property type="match status" value="1"/>
</dbReference>
<organism evidence="2">
    <name type="scientific">marine metagenome</name>
    <dbReference type="NCBI Taxonomy" id="408172"/>
    <lineage>
        <taxon>unclassified sequences</taxon>
        <taxon>metagenomes</taxon>
        <taxon>ecological metagenomes</taxon>
    </lineage>
</organism>
<accession>A0A383DF01</accession>
<gene>
    <name evidence="2" type="ORF">METZ01_LOCUS495747</name>
</gene>
<dbReference type="InterPro" id="IPR003696">
    <property type="entry name" value="Carbtransf_dom"/>
</dbReference>
<sequence length="236" mass="26843">AAQEERFTRKKYDAGFPENAIKYCLSEAGITTDQLDHIVFYEKPFSKFERLLETYLAFAPRGFKSFAASMPVWIKEKLFQKTMIVKELESLFGKQVKWRERLLFSEHHLSHAASAFYPSPFDEAAVLTMDGVGEWTTTSLAIGKGNNLAVHKEIHFPHSLGLLYSAFTYYTGFKVNSGEYKVMGLAPYGEPKYANLIKKHLIDIADDGSFQLDMSYFGYCTDLRMTNAKFAKLFGG</sequence>
<dbReference type="SUPFAM" id="SSF53067">
    <property type="entry name" value="Actin-like ATPase domain"/>
    <property type="match status" value="1"/>
</dbReference>
<dbReference type="InterPro" id="IPR043129">
    <property type="entry name" value="ATPase_NBD"/>
</dbReference>
<name>A0A383DF01_9ZZZZ</name>
<dbReference type="InterPro" id="IPR051338">
    <property type="entry name" value="NodU/CmcH_Carbamoyltrnsfr"/>
</dbReference>
<dbReference type="EMBL" id="UINC01216662">
    <property type="protein sequence ID" value="SVE42893.1"/>
    <property type="molecule type" value="Genomic_DNA"/>
</dbReference>